<dbReference type="EMBL" id="CAJRGZ010000022">
    <property type="protein sequence ID" value="CAG5173393.1"/>
    <property type="molecule type" value="Genomic_DNA"/>
</dbReference>
<accession>A0A8J2I8W9</accession>
<sequence length="89" mass="10022">MSVFDSDSTHPAELSDQHPTTSAAIMIFIIISAVGLSVVVGFIFFVAWYRMKKRREQHEVAVELVEPSQIEAVMQNPPVQQRQEVGMAY</sequence>
<dbReference type="AlphaFoldDB" id="A0A8J2I8W9"/>
<dbReference type="Proteomes" id="UP000676310">
    <property type="component" value="Unassembled WGS sequence"/>
</dbReference>
<dbReference type="OrthoDB" id="3694466at2759"/>
<keyword evidence="1" id="KW-1133">Transmembrane helix</keyword>
<keyword evidence="1" id="KW-0812">Transmembrane</keyword>
<evidence type="ECO:0000313" key="2">
    <source>
        <dbReference type="EMBL" id="CAG5173393.1"/>
    </source>
</evidence>
<evidence type="ECO:0000313" key="3">
    <source>
        <dbReference type="Proteomes" id="UP000676310"/>
    </source>
</evidence>
<keyword evidence="1" id="KW-0472">Membrane</keyword>
<feature type="transmembrane region" description="Helical" evidence="1">
    <location>
        <begin position="23"/>
        <end position="49"/>
    </location>
</feature>
<comment type="caution">
    <text evidence="2">The sequence shown here is derived from an EMBL/GenBank/DDBJ whole genome shotgun (WGS) entry which is preliminary data.</text>
</comment>
<proteinExistence type="predicted"/>
<dbReference type="GeneID" id="67019643"/>
<gene>
    <name evidence="2" type="ORF">ALTATR162_LOCUS7622</name>
</gene>
<organism evidence="2 3">
    <name type="scientific">Alternaria atra</name>
    <dbReference type="NCBI Taxonomy" id="119953"/>
    <lineage>
        <taxon>Eukaryota</taxon>
        <taxon>Fungi</taxon>
        <taxon>Dikarya</taxon>
        <taxon>Ascomycota</taxon>
        <taxon>Pezizomycotina</taxon>
        <taxon>Dothideomycetes</taxon>
        <taxon>Pleosporomycetidae</taxon>
        <taxon>Pleosporales</taxon>
        <taxon>Pleosporineae</taxon>
        <taxon>Pleosporaceae</taxon>
        <taxon>Alternaria</taxon>
        <taxon>Alternaria sect. Ulocladioides</taxon>
    </lineage>
</organism>
<name>A0A8J2I8W9_9PLEO</name>
<protein>
    <submittedName>
        <fullName evidence="2">Uncharacterized protein</fullName>
    </submittedName>
</protein>
<reference evidence="2" key="1">
    <citation type="submission" date="2021-05" db="EMBL/GenBank/DDBJ databases">
        <authorList>
            <person name="Stam R."/>
        </authorList>
    </citation>
    <scope>NUCLEOTIDE SEQUENCE</scope>
    <source>
        <strain evidence="2">CS162</strain>
    </source>
</reference>
<dbReference type="RefSeq" id="XP_043171185.1">
    <property type="nucleotide sequence ID" value="XM_043315250.1"/>
</dbReference>
<evidence type="ECO:0000256" key="1">
    <source>
        <dbReference type="SAM" id="Phobius"/>
    </source>
</evidence>
<keyword evidence="3" id="KW-1185">Reference proteome</keyword>